<dbReference type="PANTHER" id="PTHR47331:SF6">
    <property type="entry name" value="DOUBLECORTIN DOMAIN-CONTAINING PROTEIN"/>
    <property type="match status" value="1"/>
</dbReference>
<protein>
    <submittedName>
        <fullName evidence="3">Uncharacterized protein LOC117552141</fullName>
    </submittedName>
</protein>
<dbReference type="InterPro" id="IPR036397">
    <property type="entry name" value="RNaseH_sf"/>
</dbReference>
<evidence type="ECO:0000313" key="2">
    <source>
        <dbReference type="Proteomes" id="UP000515161"/>
    </source>
</evidence>
<gene>
    <name evidence="3" type="primary">LOC117552141</name>
</gene>
<dbReference type="SUPFAM" id="SSF53098">
    <property type="entry name" value="Ribonuclease H-like"/>
    <property type="match status" value="1"/>
</dbReference>
<proteinExistence type="predicted"/>
<dbReference type="InterPro" id="IPR040676">
    <property type="entry name" value="DUF5641"/>
</dbReference>
<dbReference type="Proteomes" id="UP000515161">
    <property type="component" value="Unplaced"/>
</dbReference>
<dbReference type="GO" id="GO:0003676">
    <property type="term" value="F:nucleic acid binding"/>
    <property type="evidence" value="ECO:0007669"/>
    <property type="project" value="InterPro"/>
</dbReference>
<accession>A0A6P8UU75</accession>
<evidence type="ECO:0000259" key="1">
    <source>
        <dbReference type="PROSITE" id="PS50994"/>
    </source>
</evidence>
<sequence>MDPPFTHVGLDVFGPWSVITRRTRGGAAESKRWAVIFTCLSTRAVHLKVIETLTTSSCINALRRFLSIRGPVKHLRSDRGTHFIGACRELQINTDDPEIKDYLQDHGCTWIFNAPHSSHMGGAWERMIGVARRVLDALLLKNKDKLTHEVLATLMAEVMAIMNARPLVPISYDTDLPEILSPATLLTQKASVTPTPPGDFELDHLCKVQWRQVQSLANSFWKRWKQEYLATLQPRRKWTEERPNLQDGDVVLLKDVQAQRNDWPLGLIVKAIPSSDGKVRKVMVKTLGQGTAKEYLRPISDVVLLIPRVKRCK</sequence>
<organism evidence="2 3">
    <name type="scientific">Gymnodraco acuticeps</name>
    <name type="common">Antarctic dragonfish</name>
    <dbReference type="NCBI Taxonomy" id="8218"/>
    <lineage>
        <taxon>Eukaryota</taxon>
        <taxon>Metazoa</taxon>
        <taxon>Chordata</taxon>
        <taxon>Craniata</taxon>
        <taxon>Vertebrata</taxon>
        <taxon>Euteleostomi</taxon>
        <taxon>Actinopterygii</taxon>
        <taxon>Neopterygii</taxon>
        <taxon>Teleostei</taxon>
        <taxon>Neoteleostei</taxon>
        <taxon>Acanthomorphata</taxon>
        <taxon>Eupercaria</taxon>
        <taxon>Perciformes</taxon>
        <taxon>Notothenioidei</taxon>
        <taxon>Bathydraconidae</taxon>
        <taxon>Gymnodraco</taxon>
    </lineage>
</organism>
<dbReference type="AlphaFoldDB" id="A0A6P8UU75"/>
<dbReference type="InParanoid" id="A0A6P8UU75"/>
<dbReference type="Gene3D" id="3.30.420.10">
    <property type="entry name" value="Ribonuclease H-like superfamily/Ribonuclease H"/>
    <property type="match status" value="1"/>
</dbReference>
<dbReference type="PANTHER" id="PTHR47331">
    <property type="entry name" value="PHD-TYPE DOMAIN-CONTAINING PROTEIN"/>
    <property type="match status" value="1"/>
</dbReference>
<name>A0A6P8UU75_GYMAC</name>
<dbReference type="PROSITE" id="PS50994">
    <property type="entry name" value="INTEGRASE"/>
    <property type="match status" value="1"/>
</dbReference>
<dbReference type="RefSeq" id="XP_034081289.1">
    <property type="nucleotide sequence ID" value="XM_034225398.1"/>
</dbReference>
<dbReference type="KEGG" id="gacu:117552141"/>
<keyword evidence="2" id="KW-1185">Reference proteome</keyword>
<reference evidence="3" key="1">
    <citation type="submission" date="2025-08" db="UniProtKB">
        <authorList>
            <consortium name="RefSeq"/>
        </authorList>
    </citation>
    <scope>IDENTIFICATION</scope>
</reference>
<dbReference type="InterPro" id="IPR012337">
    <property type="entry name" value="RNaseH-like_sf"/>
</dbReference>
<feature type="domain" description="Integrase catalytic" evidence="1">
    <location>
        <begin position="1"/>
        <end position="190"/>
    </location>
</feature>
<dbReference type="Pfam" id="PF18701">
    <property type="entry name" value="DUF5641"/>
    <property type="match status" value="1"/>
</dbReference>
<evidence type="ECO:0000313" key="3">
    <source>
        <dbReference type="RefSeq" id="XP_034081289.1"/>
    </source>
</evidence>
<dbReference type="InterPro" id="IPR001584">
    <property type="entry name" value="Integrase_cat-core"/>
</dbReference>
<dbReference type="GO" id="GO:0015074">
    <property type="term" value="P:DNA integration"/>
    <property type="evidence" value="ECO:0007669"/>
    <property type="project" value="InterPro"/>
</dbReference>
<dbReference type="OrthoDB" id="6122721at2759"/>
<dbReference type="GeneID" id="117552141"/>